<dbReference type="SUPFAM" id="SSF54427">
    <property type="entry name" value="NTF2-like"/>
    <property type="match status" value="1"/>
</dbReference>
<gene>
    <name evidence="1" type="ORF">AVDCRST_MAG73-955</name>
</gene>
<evidence type="ECO:0008006" key="2">
    <source>
        <dbReference type="Google" id="ProtNLM"/>
    </source>
</evidence>
<reference evidence="1" key="1">
    <citation type="submission" date="2020-02" db="EMBL/GenBank/DDBJ databases">
        <authorList>
            <person name="Meier V. D."/>
        </authorList>
    </citation>
    <scope>NUCLEOTIDE SEQUENCE</scope>
    <source>
        <strain evidence="1">AVDCRST_MAG73</strain>
    </source>
</reference>
<dbReference type="AlphaFoldDB" id="A0A6J4TSV7"/>
<dbReference type="InterPro" id="IPR032710">
    <property type="entry name" value="NTF2-like_dom_sf"/>
</dbReference>
<dbReference type="InterPro" id="IPR009959">
    <property type="entry name" value="Cyclase_SnoaL-like"/>
</dbReference>
<dbReference type="EMBL" id="CADCWE010000057">
    <property type="protein sequence ID" value="CAA9531052.1"/>
    <property type="molecule type" value="Genomic_DNA"/>
</dbReference>
<dbReference type="Gene3D" id="3.10.450.50">
    <property type="match status" value="1"/>
</dbReference>
<sequence>MADPTITPDAALGSDANKRVVRRFIEEVFNHGNLGALRELIAPEHVSHELIGDHYGPEGVRIDAAEYRAAFPDLHIEIEDLVGEGDRVVRRFTATGTHTGPFMGVAPTGRAVVVTGIGIDRVVGGRLIESWVHLDSLGLLRQLGAIRTSA</sequence>
<dbReference type="PANTHER" id="PTHR38436:SF1">
    <property type="entry name" value="ESTER CYCLASE"/>
    <property type="match status" value="1"/>
</dbReference>
<organism evidence="1">
    <name type="scientific">uncultured Thermomicrobiales bacterium</name>
    <dbReference type="NCBI Taxonomy" id="1645740"/>
    <lineage>
        <taxon>Bacteria</taxon>
        <taxon>Pseudomonadati</taxon>
        <taxon>Thermomicrobiota</taxon>
        <taxon>Thermomicrobia</taxon>
        <taxon>Thermomicrobiales</taxon>
        <taxon>environmental samples</taxon>
    </lineage>
</organism>
<accession>A0A6J4TSV7</accession>
<dbReference type="PANTHER" id="PTHR38436">
    <property type="entry name" value="POLYKETIDE CYCLASE SNOAL-LIKE DOMAIN"/>
    <property type="match status" value="1"/>
</dbReference>
<name>A0A6J4TSV7_9BACT</name>
<dbReference type="GO" id="GO:0030638">
    <property type="term" value="P:polyketide metabolic process"/>
    <property type="evidence" value="ECO:0007669"/>
    <property type="project" value="InterPro"/>
</dbReference>
<dbReference type="Pfam" id="PF07366">
    <property type="entry name" value="SnoaL"/>
    <property type="match status" value="1"/>
</dbReference>
<evidence type="ECO:0000313" key="1">
    <source>
        <dbReference type="EMBL" id="CAA9531052.1"/>
    </source>
</evidence>
<proteinExistence type="predicted"/>
<protein>
    <recommendedName>
        <fullName evidence="2">Ester cyclase</fullName>
    </recommendedName>
</protein>